<dbReference type="Pfam" id="PF00386">
    <property type="entry name" value="C1q"/>
    <property type="match status" value="1"/>
</dbReference>
<dbReference type="RefSeq" id="WP_379274981.1">
    <property type="nucleotide sequence ID" value="NZ_JBHUGT010000012.1"/>
</dbReference>
<dbReference type="InterPro" id="IPR001073">
    <property type="entry name" value="C1q_dom"/>
</dbReference>
<protein>
    <recommendedName>
        <fullName evidence="1">C1q domain-containing protein</fullName>
    </recommendedName>
</protein>
<dbReference type="Gene3D" id="2.60.120.40">
    <property type="match status" value="1"/>
</dbReference>
<dbReference type="Proteomes" id="UP001597493">
    <property type="component" value="Unassembled WGS sequence"/>
</dbReference>
<dbReference type="PROSITE" id="PS50871">
    <property type="entry name" value="C1Q"/>
    <property type="match status" value="1"/>
</dbReference>
<accession>A0ABW5QZM3</accession>
<evidence type="ECO:0000313" key="3">
    <source>
        <dbReference type="Proteomes" id="UP001597493"/>
    </source>
</evidence>
<proteinExistence type="predicted"/>
<organism evidence="2 3">
    <name type="scientific">Paenibacillus thailandensis</name>
    <dbReference type="NCBI Taxonomy" id="393250"/>
    <lineage>
        <taxon>Bacteria</taxon>
        <taxon>Bacillati</taxon>
        <taxon>Bacillota</taxon>
        <taxon>Bacilli</taxon>
        <taxon>Bacillales</taxon>
        <taxon>Paenibacillaceae</taxon>
        <taxon>Paenibacillus</taxon>
    </lineage>
</organism>
<sequence length="179" mass="20043">MECLTTKTKRRKKKTIIVCKKKKAKKKRRVIIVRTSAFRAVNATADQTVTANTPVVPVQYPNQIFDINNEYDTATSTFTPKQDGIYFIIASVSFFPDDVMTNYRLVLNIRVNDFPIVTDDEFFGANPVPTGDQISVSGILKLEKGDKVTISLFPTTDGIIVADPRGTHFEASRLTSIKH</sequence>
<dbReference type="InterPro" id="IPR008983">
    <property type="entry name" value="Tumour_necrosis_fac-like_dom"/>
</dbReference>
<gene>
    <name evidence="2" type="ORF">ACFSW5_15950</name>
</gene>
<name>A0ABW5QZM3_9BACL</name>
<feature type="domain" description="C1q" evidence="1">
    <location>
        <begin position="28"/>
        <end position="179"/>
    </location>
</feature>
<reference evidence="3" key="1">
    <citation type="journal article" date="2019" name="Int. J. Syst. Evol. Microbiol.">
        <title>The Global Catalogue of Microorganisms (GCM) 10K type strain sequencing project: providing services to taxonomists for standard genome sequencing and annotation.</title>
        <authorList>
            <consortium name="The Broad Institute Genomics Platform"/>
            <consortium name="The Broad Institute Genome Sequencing Center for Infectious Disease"/>
            <person name="Wu L."/>
            <person name="Ma J."/>
        </authorList>
    </citation>
    <scope>NUCLEOTIDE SEQUENCE [LARGE SCALE GENOMIC DNA]</scope>
    <source>
        <strain evidence="3">TISTR 1827</strain>
    </source>
</reference>
<evidence type="ECO:0000313" key="2">
    <source>
        <dbReference type="EMBL" id="MFD2661747.1"/>
    </source>
</evidence>
<evidence type="ECO:0000259" key="1">
    <source>
        <dbReference type="PROSITE" id="PS50871"/>
    </source>
</evidence>
<dbReference type="SUPFAM" id="SSF49842">
    <property type="entry name" value="TNF-like"/>
    <property type="match status" value="1"/>
</dbReference>
<comment type="caution">
    <text evidence="2">The sequence shown here is derived from an EMBL/GenBank/DDBJ whole genome shotgun (WGS) entry which is preliminary data.</text>
</comment>
<dbReference type="EMBL" id="JBHUMY010000016">
    <property type="protein sequence ID" value="MFD2661747.1"/>
    <property type="molecule type" value="Genomic_DNA"/>
</dbReference>
<keyword evidence="3" id="KW-1185">Reference proteome</keyword>